<dbReference type="GO" id="GO:0016747">
    <property type="term" value="F:acyltransferase activity, transferring groups other than amino-acyl groups"/>
    <property type="evidence" value="ECO:0007669"/>
    <property type="project" value="InterPro"/>
</dbReference>
<keyword evidence="6" id="KW-1185">Reference proteome</keyword>
<dbReference type="Proteomes" id="UP001231518">
    <property type="component" value="Chromosome 18"/>
</dbReference>
<feature type="chain" id="PRO_5042219317" description="Acyltransferase 3 domain-containing protein" evidence="3">
    <location>
        <begin position="17"/>
        <end position="707"/>
    </location>
</feature>
<dbReference type="EMBL" id="JARGEI010000016">
    <property type="protein sequence ID" value="KAJ8717588.1"/>
    <property type="molecule type" value="Genomic_DNA"/>
</dbReference>
<feature type="transmembrane region" description="Helical" evidence="2">
    <location>
        <begin position="469"/>
        <end position="491"/>
    </location>
</feature>
<feature type="transmembrane region" description="Helical" evidence="2">
    <location>
        <begin position="511"/>
        <end position="528"/>
    </location>
</feature>
<feature type="transmembrane region" description="Helical" evidence="2">
    <location>
        <begin position="578"/>
        <end position="599"/>
    </location>
</feature>
<keyword evidence="2" id="KW-0472">Membrane</keyword>
<feature type="transmembrane region" description="Helical" evidence="2">
    <location>
        <begin position="386"/>
        <end position="406"/>
    </location>
</feature>
<sequence length="707" mass="82004">MKKVIAFLCLLHVCYGVIYRLNETEYDRMPPIYAADPYEKCYWDPDAVYCYGEFVLVSDTPSPLLDMIHEYSAHTTTHLNHTKIRRGLCLTQSCKKFNITSMGLKSTLEGCLNESIYETYQLKTRVLDMYYCNQPPKDMQPDNLDIGVGMVCGVIVLANLIGSLYEIYCGDRKDCFFRFLLCFSIRRNWRKLLAPVAQNQDPRLRRLKSLHGVRALSMIFVIMAHSLLGCVWFIENADFLEKMYHNEIIKAFEGGTIIMQTFFVMSGFLLIYNALLRSEKSKIKWGMLPHLLFVRWLRLTPPYAVVLGLTVTWLRYLTSGPLWKEMVEKEAMDCRVNWWRNILYINNYYDDSQCMSQMWYIAADTQLYCIGVIVFVLYTTQLSRKILLPMMFVAGCMIPGVVTYLYDLDAFFMPYPESINELFMLDPTYNYTFKRGHMNIAGYTLGLSIGYLVYHWQKKGIDVSRWRKYRYCVPMLVLMGTGVIYSCSFFFDDIPRPSVYIRAACASVFRPTFAFLVCLLLICFIFKVDDLCRHIVEWRGWLIPSRLSYCAYLLHIFFNRNYVGFQTTVTHISFVTMAFVFTGIVLASFLTSLPFYLLVEAPAGNLIREFVTKSKDYDDKAEDEKQNGTKAVEEKPNGSKAEEVKQNGTKAVEEKQSGTKAVEEKQNGTRGENPKKELSDAEKDAIEKIISLEDLREILCVERQTRF</sequence>
<feature type="transmembrane region" description="Helical" evidence="2">
    <location>
        <begin position="296"/>
        <end position="316"/>
    </location>
</feature>
<dbReference type="Pfam" id="PF01757">
    <property type="entry name" value="Acyl_transf_3"/>
    <property type="match status" value="1"/>
</dbReference>
<dbReference type="InterPro" id="IPR002656">
    <property type="entry name" value="Acyl_transf_3_dom"/>
</dbReference>
<evidence type="ECO:0000256" key="1">
    <source>
        <dbReference type="SAM" id="MobiDB-lite"/>
    </source>
</evidence>
<accession>A0AAD7YK05</accession>
<feature type="transmembrane region" description="Helical" evidence="2">
    <location>
        <begin position="213"/>
        <end position="234"/>
    </location>
</feature>
<feature type="transmembrane region" description="Helical" evidence="2">
    <location>
        <begin position="146"/>
        <end position="168"/>
    </location>
</feature>
<protein>
    <recommendedName>
        <fullName evidence="4">Acyltransferase 3 domain-containing protein</fullName>
    </recommendedName>
</protein>
<evidence type="ECO:0000313" key="5">
    <source>
        <dbReference type="EMBL" id="KAJ8717588.1"/>
    </source>
</evidence>
<feature type="transmembrane region" description="Helical" evidence="2">
    <location>
        <begin position="358"/>
        <end position="379"/>
    </location>
</feature>
<evidence type="ECO:0000259" key="4">
    <source>
        <dbReference type="Pfam" id="PF01757"/>
    </source>
</evidence>
<dbReference type="InterPro" id="IPR052728">
    <property type="entry name" value="O2_lipid_transport_reg"/>
</dbReference>
<feature type="transmembrane region" description="Helical" evidence="2">
    <location>
        <begin position="440"/>
        <end position="457"/>
    </location>
</feature>
<comment type="caution">
    <text evidence="5">The sequence shown here is derived from an EMBL/GenBank/DDBJ whole genome shotgun (WGS) entry which is preliminary data.</text>
</comment>
<feature type="domain" description="Acyltransferase 3" evidence="4">
    <location>
        <begin position="208"/>
        <end position="590"/>
    </location>
</feature>
<name>A0AAD7YK05_MYTSE</name>
<reference evidence="5" key="1">
    <citation type="submission" date="2023-03" db="EMBL/GenBank/DDBJ databases">
        <title>Chromosome-level genomes of two armyworms, Mythimna separata and Mythimna loreyi, provide insights into the biosynthesis and reception of sex pheromones.</title>
        <authorList>
            <person name="Zhao H."/>
        </authorList>
    </citation>
    <scope>NUCLEOTIDE SEQUENCE</scope>
    <source>
        <strain evidence="5">BeijingLab</strain>
        <tissue evidence="5">Pupa</tissue>
    </source>
</reference>
<keyword evidence="2" id="KW-0812">Transmembrane</keyword>
<keyword evidence="3" id="KW-0732">Signal</keyword>
<feature type="transmembrane region" description="Helical" evidence="2">
    <location>
        <begin position="254"/>
        <end position="275"/>
    </location>
</feature>
<evidence type="ECO:0000313" key="6">
    <source>
        <dbReference type="Proteomes" id="UP001231518"/>
    </source>
</evidence>
<feature type="signal peptide" evidence="3">
    <location>
        <begin position="1"/>
        <end position="16"/>
    </location>
</feature>
<evidence type="ECO:0000256" key="2">
    <source>
        <dbReference type="SAM" id="Phobius"/>
    </source>
</evidence>
<gene>
    <name evidence="5" type="ORF">PYW07_005518</name>
</gene>
<feature type="transmembrane region" description="Helical" evidence="2">
    <location>
        <begin position="540"/>
        <end position="558"/>
    </location>
</feature>
<dbReference type="PANTHER" id="PTHR11161">
    <property type="entry name" value="O-ACYLTRANSFERASE"/>
    <property type="match status" value="1"/>
</dbReference>
<organism evidence="5 6">
    <name type="scientific">Mythimna separata</name>
    <name type="common">Oriental armyworm</name>
    <name type="synonym">Pseudaletia separata</name>
    <dbReference type="NCBI Taxonomy" id="271217"/>
    <lineage>
        <taxon>Eukaryota</taxon>
        <taxon>Metazoa</taxon>
        <taxon>Ecdysozoa</taxon>
        <taxon>Arthropoda</taxon>
        <taxon>Hexapoda</taxon>
        <taxon>Insecta</taxon>
        <taxon>Pterygota</taxon>
        <taxon>Neoptera</taxon>
        <taxon>Endopterygota</taxon>
        <taxon>Lepidoptera</taxon>
        <taxon>Glossata</taxon>
        <taxon>Ditrysia</taxon>
        <taxon>Noctuoidea</taxon>
        <taxon>Noctuidae</taxon>
        <taxon>Noctuinae</taxon>
        <taxon>Hadenini</taxon>
        <taxon>Mythimna</taxon>
    </lineage>
</organism>
<keyword evidence="2" id="KW-1133">Transmembrane helix</keyword>
<dbReference type="PANTHER" id="PTHR11161:SF22">
    <property type="entry name" value="ACYLTRANSFERASE 3 DOMAIN-CONTAINING PROTEIN-RELATED"/>
    <property type="match status" value="1"/>
</dbReference>
<dbReference type="AlphaFoldDB" id="A0AAD7YK05"/>
<proteinExistence type="predicted"/>
<feature type="region of interest" description="Disordered" evidence="1">
    <location>
        <begin position="618"/>
        <end position="682"/>
    </location>
</feature>
<evidence type="ECO:0000256" key="3">
    <source>
        <dbReference type="SAM" id="SignalP"/>
    </source>
</evidence>